<dbReference type="InterPro" id="IPR005798">
    <property type="entry name" value="Cyt_b/b6_C"/>
</dbReference>
<gene>
    <name evidence="12" type="ORF">SCALIN_C32_0002</name>
</gene>
<evidence type="ECO:0000256" key="5">
    <source>
        <dbReference type="ARBA" id="ARBA00022723"/>
    </source>
</evidence>
<dbReference type="GO" id="GO:0016020">
    <property type="term" value="C:membrane"/>
    <property type="evidence" value="ECO:0007669"/>
    <property type="project" value="UniProtKB-SubCell"/>
</dbReference>
<evidence type="ECO:0000256" key="1">
    <source>
        <dbReference type="ARBA" id="ARBA00004141"/>
    </source>
</evidence>
<evidence type="ECO:0000256" key="10">
    <source>
        <dbReference type="SAM" id="Phobius"/>
    </source>
</evidence>
<dbReference type="Proteomes" id="UP000218542">
    <property type="component" value="Unassembled WGS sequence"/>
</dbReference>
<dbReference type="Gene3D" id="1.20.810.10">
    <property type="entry name" value="Cytochrome Bc1 Complex, Chain C"/>
    <property type="match status" value="1"/>
</dbReference>
<keyword evidence="3" id="KW-0349">Heme</keyword>
<dbReference type="EMBL" id="BAOS01000032">
    <property type="protein sequence ID" value="GAX62443.1"/>
    <property type="molecule type" value="Genomic_DNA"/>
</dbReference>
<comment type="subcellular location">
    <subcellularLocation>
        <location evidence="1">Membrane</location>
        <topology evidence="1">Multi-pass membrane protein</topology>
    </subcellularLocation>
</comment>
<proteinExistence type="predicted"/>
<keyword evidence="5" id="KW-0479">Metal-binding</keyword>
<name>A0A286U2T1_9BACT</name>
<dbReference type="Pfam" id="PF00032">
    <property type="entry name" value="Cytochrom_B_C"/>
    <property type="match status" value="1"/>
</dbReference>
<sequence>MSNIIHILFLKDNEVIALFGIAVFFFAVVAFREAIKNDRLQKQGKWPPEGQSGKDKVLTWPFLVRKEFLVAIFVTAGLLVWGVLRNAPLEEFADPNITPNPSKAPWYFLGLQEMLVYFDPWIAGVLFPLLIIVGLMAIPYIDINPKGSGYYTIRERKFAVSVFSFGFLFLWVILIVVGVFFRGTGWLWYWPWQEWVPHTIVAETNYDFTQFLGIDSRSVSGSITGGSVVTLYYLLGMVIPYVVMKARNSKNLQKLGLIRYITVSFLFWSMIGLPIKMFLRLIFHMKYIWVTPWFNI</sequence>
<evidence type="ECO:0000256" key="6">
    <source>
        <dbReference type="ARBA" id="ARBA00022982"/>
    </source>
</evidence>
<dbReference type="InterPro" id="IPR027387">
    <property type="entry name" value="Cytb/b6-like_sf"/>
</dbReference>
<keyword evidence="13" id="KW-1185">Reference proteome</keyword>
<feature type="domain" description="Cytochrome b/b6 C-terminal region profile" evidence="11">
    <location>
        <begin position="93"/>
        <end position="172"/>
    </location>
</feature>
<dbReference type="OrthoDB" id="5398501at2"/>
<evidence type="ECO:0000313" key="13">
    <source>
        <dbReference type="Proteomes" id="UP000218542"/>
    </source>
</evidence>
<dbReference type="GO" id="GO:0016491">
    <property type="term" value="F:oxidoreductase activity"/>
    <property type="evidence" value="ECO:0007669"/>
    <property type="project" value="InterPro"/>
</dbReference>
<evidence type="ECO:0000256" key="7">
    <source>
        <dbReference type="ARBA" id="ARBA00022989"/>
    </source>
</evidence>
<evidence type="ECO:0000313" key="12">
    <source>
        <dbReference type="EMBL" id="GAX62443.1"/>
    </source>
</evidence>
<evidence type="ECO:0000256" key="9">
    <source>
        <dbReference type="ARBA" id="ARBA00023136"/>
    </source>
</evidence>
<evidence type="ECO:0000256" key="2">
    <source>
        <dbReference type="ARBA" id="ARBA00022448"/>
    </source>
</evidence>
<dbReference type="GO" id="GO:0009055">
    <property type="term" value="F:electron transfer activity"/>
    <property type="evidence" value="ECO:0007669"/>
    <property type="project" value="InterPro"/>
</dbReference>
<feature type="transmembrane region" description="Helical" evidence="10">
    <location>
        <begin position="256"/>
        <end position="275"/>
    </location>
</feature>
<comment type="caution">
    <text evidence="12">The sequence shown here is derived from an EMBL/GenBank/DDBJ whole genome shotgun (WGS) entry which is preliminary data.</text>
</comment>
<keyword evidence="2" id="KW-0813">Transport</keyword>
<evidence type="ECO:0000256" key="3">
    <source>
        <dbReference type="ARBA" id="ARBA00022617"/>
    </source>
</evidence>
<evidence type="ECO:0000256" key="4">
    <source>
        <dbReference type="ARBA" id="ARBA00022692"/>
    </source>
</evidence>
<protein>
    <submittedName>
        <fullName evidence="12">Cytochrome b subunit of the bc complex</fullName>
    </submittedName>
</protein>
<feature type="transmembrane region" description="Helical" evidence="10">
    <location>
        <begin position="121"/>
        <end position="141"/>
    </location>
</feature>
<evidence type="ECO:0000259" key="11">
    <source>
        <dbReference type="Pfam" id="PF00032"/>
    </source>
</evidence>
<feature type="transmembrane region" description="Helical" evidence="10">
    <location>
        <begin position="68"/>
        <end position="84"/>
    </location>
</feature>
<accession>A0A286U2T1</accession>
<dbReference type="InterPro" id="IPR036150">
    <property type="entry name" value="Cyt_b/b6_C_sf"/>
</dbReference>
<reference evidence="13" key="1">
    <citation type="journal article" date="2017" name="Environ. Microbiol. Rep.">
        <title>Genetic Diversity of Marine Anaerobic Ammonium-Oxidizing Bacteria as Revealed by Genomic and Proteomic Analyses of 'Candidatus Scalindua japonica'.</title>
        <authorList>
            <person name="Oshiki M."/>
            <person name="Mizuto K."/>
            <person name="Kimura Z."/>
            <person name="Kindaichi T."/>
            <person name="Satoh H."/>
            <person name="Okabe S."/>
        </authorList>
    </citation>
    <scope>NUCLEOTIDE SEQUENCE [LARGE SCALE GENOMIC DNA]</scope>
    <source>
        <strain evidence="13">husup-a2</strain>
    </source>
</reference>
<dbReference type="SUPFAM" id="SSF81648">
    <property type="entry name" value="a domain/subunit of cytochrome bc1 complex (Ubiquinol-cytochrome c reductase)"/>
    <property type="match status" value="1"/>
</dbReference>
<feature type="transmembrane region" description="Helical" evidence="10">
    <location>
        <begin position="15"/>
        <end position="35"/>
    </location>
</feature>
<keyword evidence="9 10" id="KW-0472">Membrane</keyword>
<keyword evidence="7 10" id="KW-1133">Transmembrane helix</keyword>
<feature type="transmembrane region" description="Helical" evidence="10">
    <location>
        <begin position="162"/>
        <end position="181"/>
    </location>
</feature>
<organism evidence="12 13">
    <name type="scientific">Candidatus Scalindua japonica</name>
    <dbReference type="NCBI Taxonomy" id="1284222"/>
    <lineage>
        <taxon>Bacteria</taxon>
        <taxon>Pseudomonadati</taxon>
        <taxon>Planctomycetota</taxon>
        <taxon>Candidatus Brocadiia</taxon>
        <taxon>Candidatus Brocadiales</taxon>
        <taxon>Candidatus Scalinduaceae</taxon>
        <taxon>Candidatus Scalindua</taxon>
    </lineage>
</organism>
<keyword evidence="4 10" id="KW-0812">Transmembrane</keyword>
<keyword evidence="8" id="KW-0408">Iron</keyword>
<evidence type="ECO:0000256" key="8">
    <source>
        <dbReference type="ARBA" id="ARBA00023004"/>
    </source>
</evidence>
<dbReference type="RefSeq" id="WP_096895836.1">
    <property type="nucleotide sequence ID" value="NZ_BAOS01000032.1"/>
</dbReference>
<dbReference type="AlphaFoldDB" id="A0A286U2T1"/>
<keyword evidence="6" id="KW-0249">Electron transport</keyword>
<dbReference type="GO" id="GO:0046872">
    <property type="term" value="F:metal ion binding"/>
    <property type="evidence" value="ECO:0007669"/>
    <property type="project" value="UniProtKB-KW"/>
</dbReference>
<feature type="transmembrane region" description="Helical" evidence="10">
    <location>
        <begin position="223"/>
        <end position="244"/>
    </location>
</feature>